<evidence type="ECO:0000313" key="1">
    <source>
        <dbReference type="EMBL" id="GLI92659.1"/>
    </source>
</evidence>
<dbReference type="Proteomes" id="UP001144323">
    <property type="component" value="Unassembled WGS sequence"/>
</dbReference>
<name>A0A9W6GTI5_9HYPH</name>
<protein>
    <submittedName>
        <fullName evidence="1">Uncharacterized protein</fullName>
    </submittedName>
</protein>
<sequence>MNAFSEPALEAAVGRKILGRKGSELIELLYFLEEPNTLEMLRVFSTLDAGEQSKVIGFLKDADQRGDVTLEVSAGELKLRPGGLG</sequence>
<keyword evidence="2" id="KW-1185">Reference proteome</keyword>
<reference evidence="1" key="1">
    <citation type="journal article" date="2023" name="Int. J. Syst. Evol. Microbiol.">
        <title>Methylocystis iwaonis sp. nov., a type II methane-oxidizing bacterium from surface soil of a rice paddy field in Japan, and emended description of the genus Methylocystis (ex Whittenbury et al. 1970) Bowman et al. 1993.</title>
        <authorList>
            <person name="Kaise H."/>
            <person name="Sawadogo J.B."/>
            <person name="Alam M.S."/>
            <person name="Ueno C."/>
            <person name="Dianou D."/>
            <person name="Shinjo R."/>
            <person name="Asakawa S."/>
        </authorList>
    </citation>
    <scope>NUCLEOTIDE SEQUENCE</scope>
    <source>
        <strain evidence="1">LMG27198</strain>
    </source>
</reference>
<dbReference type="EMBL" id="BSEC01000001">
    <property type="protein sequence ID" value="GLI92659.1"/>
    <property type="molecule type" value="Genomic_DNA"/>
</dbReference>
<organism evidence="1 2">
    <name type="scientific">Methylocystis echinoides</name>
    <dbReference type="NCBI Taxonomy" id="29468"/>
    <lineage>
        <taxon>Bacteria</taxon>
        <taxon>Pseudomonadati</taxon>
        <taxon>Pseudomonadota</taxon>
        <taxon>Alphaproteobacteria</taxon>
        <taxon>Hyphomicrobiales</taxon>
        <taxon>Methylocystaceae</taxon>
        <taxon>Methylocystis</taxon>
    </lineage>
</organism>
<evidence type="ECO:0000313" key="2">
    <source>
        <dbReference type="Proteomes" id="UP001144323"/>
    </source>
</evidence>
<dbReference type="AlphaFoldDB" id="A0A9W6GTI5"/>
<proteinExistence type="predicted"/>
<comment type="caution">
    <text evidence="1">The sequence shown here is derived from an EMBL/GenBank/DDBJ whole genome shotgun (WGS) entry which is preliminary data.</text>
</comment>
<gene>
    <name evidence="1" type="ORF">LMG27198_16510</name>
</gene>
<accession>A0A9W6GTI5</accession>